<dbReference type="InterPro" id="IPR017946">
    <property type="entry name" value="PLC-like_Pdiesterase_TIM-brl"/>
</dbReference>
<keyword evidence="2" id="KW-0472">Membrane</keyword>
<keyword evidence="2" id="KW-1133">Transmembrane helix</keyword>
<feature type="transmembrane region" description="Helical" evidence="2">
    <location>
        <begin position="12"/>
        <end position="30"/>
    </location>
</feature>
<organism evidence="3 4">
    <name type="scientific">Quillaja saponaria</name>
    <name type="common">Soap bark tree</name>
    <dbReference type="NCBI Taxonomy" id="32244"/>
    <lineage>
        <taxon>Eukaryota</taxon>
        <taxon>Viridiplantae</taxon>
        <taxon>Streptophyta</taxon>
        <taxon>Embryophyta</taxon>
        <taxon>Tracheophyta</taxon>
        <taxon>Spermatophyta</taxon>
        <taxon>Magnoliopsida</taxon>
        <taxon>eudicotyledons</taxon>
        <taxon>Gunneridae</taxon>
        <taxon>Pentapetalae</taxon>
        <taxon>rosids</taxon>
        <taxon>fabids</taxon>
        <taxon>Fabales</taxon>
        <taxon>Quillajaceae</taxon>
        <taxon>Quillaja</taxon>
    </lineage>
</organism>
<dbReference type="InterPro" id="IPR051057">
    <property type="entry name" value="PI-PLC_domain"/>
</dbReference>
<keyword evidence="4" id="KW-1185">Reference proteome</keyword>
<sequence>MFSPFVEHRCKYIAPAVGYLFLSLISFLITCSTACSNGNCQNLQVLEACSAATDCSSGLYCGNCPALGKTQPICTRGLATIPTSVINGLPFNKYTWIVTHNSFSIVDAPPLPGVQRLTFYNQEDSVTNQLRNGVRGLMLDMYDFENDIWLCHSFRGQCFNFTAFQPAINTLKEVEAFLTENPTEIVTIIIEDYVQTPKGLTNLFTNAGLDKYWFPVAEMPKKGEDWPTVTEMVQKNQRLLVFTSIASKEAEEGIAYQWKHMVENESGDPGQKQGSCPNRKESKPLSSRSSSLFLQNYFPTYPVEADACKEHSAPLPQMVNTCYKAAGNVLPNFLAVNFYMRSDGGGIFDIVDKMNGQALCGCSTVTACQAGAPFGSCKNVAVPSRSPTTNSAGSFTGSVQFSRSASPVHSSNYLLFFLFYFPVKAVLSQLL</sequence>
<evidence type="ECO:0000313" key="4">
    <source>
        <dbReference type="Proteomes" id="UP001163823"/>
    </source>
</evidence>
<gene>
    <name evidence="3" type="ORF">O6P43_024619</name>
</gene>
<feature type="region of interest" description="Disordered" evidence="1">
    <location>
        <begin position="265"/>
        <end position="288"/>
    </location>
</feature>
<dbReference type="FunFam" id="3.20.20.190:FF:000048">
    <property type="entry name" value="PI-PLC X domain-containing protein"/>
    <property type="match status" value="1"/>
</dbReference>
<dbReference type="PROSITE" id="PS50007">
    <property type="entry name" value="PIPLC_X_DOMAIN"/>
    <property type="match status" value="1"/>
</dbReference>
<dbReference type="AlphaFoldDB" id="A0AAD7L7A5"/>
<dbReference type="SUPFAM" id="SSF51695">
    <property type="entry name" value="PLC-like phosphodiesterases"/>
    <property type="match status" value="1"/>
</dbReference>
<keyword evidence="2" id="KW-0812">Transmembrane</keyword>
<comment type="caution">
    <text evidence="3">The sequence shown here is derived from an EMBL/GenBank/DDBJ whole genome shotgun (WGS) entry which is preliminary data.</text>
</comment>
<evidence type="ECO:0000256" key="2">
    <source>
        <dbReference type="SAM" id="Phobius"/>
    </source>
</evidence>
<dbReference type="Gene3D" id="3.20.20.190">
    <property type="entry name" value="Phosphatidylinositol (PI) phosphodiesterase"/>
    <property type="match status" value="1"/>
</dbReference>
<evidence type="ECO:0000313" key="3">
    <source>
        <dbReference type="EMBL" id="KAJ7952835.1"/>
    </source>
</evidence>
<proteinExistence type="predicted"/>
<dbReference type="Proteomes" id="UP001163823">
    <property type="component" value="Chromosome 10"/>
</dbReference>
<dbReference type="GO" id="GO:0006629">
    <property type="term" value="P:lipid metabolic process"/>
    <property type="evidence" value="ECO:0007669"/>
    <property type="project" value="InterPro"/>
</dbReference>
<accession>A0AAD7L7A5</accession>
<dbReference type="EMBL" id="JARAOO010000010">
    <property type="protein sequence ID" value="KAJ7952835.1"/>
    <property type="molecule type" value="Genomic_DNA"/>
</dbReference>
<evidence type="ECO:0000256" key="1">
    <source>
        <dbReference type="SAM" id="MobiDB-lite"/>
    </source>
</evidence>
<dbReference type="KEGG" id="qsa:O6P43_024619"/>
<dbReference type="Pfam" id="PF26178">
    <property type="entry name" value="PI-PLC_cat"/>
    <property type="match status" value="1"/>
</dbReference>
<dbReference type="PANTHER" id="PTHR13593">
    <property type="match status" value="1"/>
</dbReference>
<dbReference type="CDD" id="cd08588">
    <property type="entry name" value="PI-PLCc_At5g67130_like"/>
    <property type="match status" value="1"/>
</dbReference>
<protein>
    <submittedName>
        <fullName evidence="3">PI-PLC X domain-containing protein</fullName>
    </submittedName>
</protein>
<dbReference type="GO" id="GO:0008081">
    <property type="term" value="F:phosphoric diester hydrolase activity"/>
    <property type="evidence" value="ECO:0007669"/>
    <property type="project" value="InterPro"/>
</dbReference>
<dbReference type="PANTHER" id="PTHR13593:SF140">
    <property type="entry name" value="PLC-LIKE PHOSPHODIESTERASE"/>
    <property type="match status" value="1"/>
</dbReference>
<name>A0AAD7L7A5_QUISA</name>
<reference evidence="3" key="1">
    <citation type="journal article" date="2023" name="Science">
        <title>Elucidation of the pathway for biosynthesis of saponin adjuvants from the soapbark tree.</title>
        <authorList>
            <person name="Reed J."/>
            <person name="Orme A."/>
            <person name="El-Demerdash A."/>
            <person name="Owen C."/>
            <person name="Martin L.B.B."/>
            <person name="Misra R.C."/>
            <person name="Kikuchi S."/>
            <person name="Rejzek M."/>
            <person name="Martin A.C."/>
            <person name="Harkess A."/>
            <person name="Leebens-Mack J."/>
            <person name="Louveau T."/>
            <person name="Stephenson M.J."/>
            <person name="Osbourn A."/>
        </authorList>
    </citation>
    <scope>NUCLEOTIDE SEQUENCE</scope>
    <source>
        <strain evidence="3">S10</strain>
    </source>
</reference>